<evidence type="ECO:0000313" key="2">
    <source>
        <dbReference type="EMBL" id="MDD7970548.1"/>
    </source>
</evidence>
<comment type="caution">
    <text evidence="2">The sequence shown here is derived from an EMBL/GenBank/DDBJ whole genome shotgun (WGS) entry which is preliminary data.</text>
</comment>
<sequence>MTRTTPIKVITANALLEGDVVWLSHDGNWTRHLADALPFSDPEQADAALQQASQRHDEVVGCYLADMRLGASGLEPTHFREDFRRRGPSNYAHGKQSQG</sequence>
<feature type="region of interest" description="Disordered" evidence="1">
    <location>
        <begin position="76"/>
        <end position="99"/>
    </location>
</feature>
<protein>
    <submittedName>
        <fullName evidence="2">DUF2849 domain-containing protein</fullName>
    </submittedName>
</protein>
<dbReference type="EMBL" id="JAQZSM010000003">
    <property type="protein sequence ID" value="MDD7970548.1"/>
    <property type="molecule type" value="Genomic_DNA"/>
</dbReference>
<dbReference type="RefSeq" id="WP_274351170.1">
    <property type="nucleotide sequence ID" value="NZ_JAQZSM010000003.1"/>
</dbReference>
<reference evidence="2" key="1">
    <citation type="submission" date="2023-02" db="EMBL/GenBank/DDBJ databases">
        <title>Description of Roseinatronobacter alkalisoli sp. nov., an alkaliphilic bacerium isolated from soda soil.</title>
        <authorList>
            <person name="Wei W."/>
        </authorList>
    </citation>
    <scope>NUCLEOTIDE SEQUENCE</scope>
    <source>
        <strain evidence="2">HJB301</strain>
    </source>
</reference>
<evidence type="ECO:0000256" key="1">
    <source>
        <dbReference type="SAM" id="MobiDB-lite"/>
    </source>
</evidence>
<accession>A0ABT5T9F0</accession>
<gene>
    <name evidence="2" type="ORF">PUT78_05505</name>
</gene>
<keyword evidence="3" id="KW-1185">Reference proteome</keyword>
<evidence type="ECO:0000313" key="3">
    <source>
        <dbReference type="Proteomes" id="UP001431784"/>
    </source>
</evidence>
<dbReference type="Proteomes" id="UP001431784">
    <property type="component" value="Unassembled WGS sequence"/>
</dbReference>
<dbReference type="Pfam" id="PF11011">
    <property type="entry name" value="DUF2849"/>
    <property type="match status" value="1"/>
</dbReference>
<name>A0ABT5T9F0_9RHOB</name>
<proteinExistence type="predicted"/>
<organism evidence="2 3">
    <name type="scientific">Roseinatronobacter alkalisoli</name>
    <dbReference type="NCBI Taxonomy" id="3028235"/>
    <lineage>
        <taxon>Bacteria</taxon>
        <taxon>Pseudomonadati</taxon>
        <taxon>Pseudomonadota</taxon>
        <taxon>Alphaproteobacteria</taxon>
        <taxon>Rhodobacterales</taxon>
        <taxon>Paracoccaceae</taxon>
        <taxon>Roseinatronobacter</taxon>
    </lineage>
</organism>
<dbReference type="InterPro" id="IPR021270">
    <property type="entry name" value="DUF2849"/>
</dbReference>